<reference evidence="1" key="1">
    <citation type="submission" date="2019-02" db="EMBL/GenBank/DDBJ databases">
        <authorList>
            <person name="Gruber-Vodicka R. H."/>
            <person name="Seah K. B. B."/>
        </authorList>
    </citation>
    <scope>NUCLEOTIDE SEQUENCE</scope>
    <source>
        <strain evidence="3">BECK_SA2B12</strain>
        <strain evidence="2">BECK_SA2B15</strain>
        <strain evidence="1">BECK_SA2B20</strain>
    </source>
</reference>
<dbReference type="Gene3D" id="3.40.50.150">
    <property type="entry name" value="Vaccinia Virus protein VP39"/>
    <property type="match status" value="1"/>
</dbReference>
<dbReference type="EMBL" id="CAADFI010000458">
    <property type="protein sequence ID" value="VFK04547.1"/>
    <property type="molecule type" value="Genomic_DNA"/>
</dbReference>
<dbReference type="EMBL" id="CAADFG010000447">
    <property type="protein sequence ID" value="VFK04680.1"/>
    <property type="molecule type" value="Genomic_DNA"/>
</dbReference>
<evidence type="ECO:0000313" key="3">
    <source>
        <dbReference type="EMBL" id="VFK08114.1"/>
    </source>
</evidence>
<dbReference type="AlphaFoldDB" id="A0A450VIJ9"/>
<evidence type="ECO:0008006" key="4">
    <source>
        <dbReference type="Google" id="ProtNLM"/>
    </source>
</evidence>
<proteinExistence type="predicted"/>
<evidence type="ECO:0000313" key="2">
    <source>
        <dbReference type="EMBL" id="VFK04680.1"/>
    </source>
</evidence>
<dbReference type="SUPFAM" id="SSF53335">
    <property type="entry name" value="S-adenosyl-L-methionine-dependent methyltransferases"/>
    <property type="match status" value="1"/>
</dbReference>
<sequence length="175" mass="20435">MWVGYHERNVGDCQRSVKKFDNVCLSQQNIVTLSLEDQYDTTFSYGGVWYFSDYSEGLFLISHIYDGADNKKAIERLSKHIKPGGKLLLGIQGPHYDYRKSVSNGMIYSKNIVPTSYGFRKYYYLMSEDRTVMTQTILYRTYTFDEAISLLADHGLVYNPEKRTESEFFVEFEKI</sequence>
<dbReference type="InterPro" id="IPR029063">
    <property type="entry name" value="SAM-dependent_MTases_sf"/>
</dbReference>
<accession>A0A450VIJ9</accession>
<dbReference type="EMBL" id="CAADFJ010000488">
    <property type="protein sequence ID" value="VFK08114.1"/>
    <property type="molecule type" value="Genomic_DNA"/>
</dbReference>
<organism evidence="1">
    <name type="scientific">Candidatus Kentrum eta</name>
    <dbReference type="NCBI Taxonomy" id="2126337"/>
    <lineage>
        <taxon>Bacteria</taxon>
        <taxon>Pseudomonadati</taxon>
        <taxon>Pseudomonadota</taxon>
        <taxon>Gammaproteobacteria</taxon>
        <taxon>Candidatus Kentrum</taxon>
    </lineage>
</organism>
<protein>
    <recommendedName>
        <fullName evidence="4">Methyltransferase domain-containing protein</fullName>
    </recommendedName>
</protein>
<evidence type="ECO:0000313" key="1">
    <source>
        <dbReference type="EMBL" id="VFK04547.1"/>
    </source>
</evidence>
<gene>
    <name evidence="2" type="ORF">BECKH772A_GA0070896_104471</name>
    <name evidence="1" type="ORF">BECKH772B_GA0070898_104581</name>
    <name evidence="3" type="ORF">BECKH772C_GA0070978_104881</name>
</gene>
<name>A0A450VIJ9_9GAMM</name>